<organism evidence="2 3">
    <name type="scientific">Tetradesmus obliquus</name>
    <name type="common">Green alga</name>
    <name type="synonym">Acutodesmus obliquus</name>
    <dbReference type="NCBI Taxonomy" id="3088"/>
    <lineage>
        <taxon>Eukaryota</taxon>
        <taxon>Viridiplantae</taxon>
        <taxon>Chlorophyta</taxon>
        <taxon>core chlorophytes</taxon>
        <taxon>Chlorophyceae</taxon>
        <taxon>CS clade</taxon>
        <taxon>Sphaeropleales</taxon>
        <taxon>Scenedesmaceae</taxon>
        <taxon>Tetradesmus</taxon>
    </lineage>
</organism>
<feature type="compositionally biased region" description="Polar residues" evidence="1">
    <location>
        <begin position="1"/>
        <end position="14"/>
    </location>
</feature>
<dbReference type="AlphaFoldDB" id="A0A383W8P3"/>
<proteinExistence type="predicted"/>
<evidence type="ECO:0000313" key="2">
    <source>
        <dbReference type="EMBL" id="SZX73570.1"/>
    </source>
</evidence>
<dbReference type="InterPro" id="IPR015943">
    <property type="entry name" value="WD40/YVTN_repeat-like_dom_sf"/>
</dbReference>
<sequence>MCGTQMSMTASAGTRQLRRNTSNTSSAANNFGAAAALAVASSEQQAWPCSTLSPTAVLQREIQPSLQVLQAVQPVPQTDQLLLGTSAGLFLLDLQTQSLQLLGLQDTQVAHVSYSSGLVLASCPFTEDVNACRQQQADEAAAAGLYCLRLPASGSSSSSSTSGSSSPFASCSGSSTVPVSKLWDGNARCSAAAAAVDAAAAPRIYVGAQPADVLYSDDMGLTWESSGLAAAPPAGGWYRMLPPYEPSVRSICLSNGRSSSSVSSSGCAMQAEAPEQQQQQRVLVGVEVGGALAHTPGSPSSSSSDSDSLSSAAWDDCSQGLCRDVQALQADPFTPSKLYAVAGSGSLPGGLYRCRGKGQKWRRLFGYRYSVGMAVSPYSKGRLMLVSADKPPEIGCSLFESVDGGRHFVNVTDYIAEATASITEYAPGLLEHCPVVTYVPGGLVLGCVTGHVLMGTALPGGGFSSWQLLAKLPTAVHSMCMTQDGATPASIQRA</sequence>
<evidence type="ECO:0000256" key="1">
    <source>
        <dbReference type="SAM" id="MobiDB-lite"/>
    </source>
</evidence>
<name>A0A383W8P3_TETOB</name>
<dbReference type="SUPFAM" id="SSF110296">
    <property type="entry name" value="Oligoxyloglucan reducing end-specific cellobiohydrolase"/>
    <property type="match status" value="1"/>
</dbReference>
<keyword evidence="3" id="KW-1185">Reference proteome</keyword>
<dbReference type="EMBL" id="FNXT01001193">
    <property type="protein sequence ID" value="SZX73570.1"/>
    <property type="molecule type" value="Genomic_DNA"/>
</dbReference>
<reference evidence="2 3" key="1">
    <citation type="submission" date="2016-10" db="EMBL/GenBank/DDBJ databases">
        <authorList>
            <person name="Cai Z."/>
        </authorList>
    </citation>
    <scope>NUCLEOTIDE SEQUENCE [LARGE SCALE GENOMIC DNA]</scope>
</reference>
<feature type="region of interest" description="Disordered" evidence="1">
    <location>
        <begin position="1"/>
        <end position="25"/>
    </location>
</feature>
<evidence type="ECO:0008006" key="4">
    <source>
        <dbReference type="Google" id="ProtNLM"/>
    </source>
</evidence>
<dbReference type="Proteomes" id="UP000256970">
    <property type="component" value="Unassembled WGS sequence"/>
</dbReference>
<evidence type="ECO:0000313" key="3">
    <source>
        <dbReference type="Proteomes" id="UP000256970"/>
    </source>
</evidence>
<accession>A0A383W8P3</accession>
<gene>
    <name evidence="2" type="ORF">BQ4739_LOCUS13830</name>
</gene>
<dbReference type="Gene3D" id="2.130.10.10">
    <property type="entry name" value="YVTN repeat-like/Quinoprotein amine dehydrogenase"/>
    <property type="match status" value="1"/>
</dbReference>
<protein>
    <recommendedName>
        <fullName evidence="4">Sortilin N-terminal domain-containing protein</fullName>
    </recommendedName>
</protein>